<dbReference type="EMBL" id="MN739079">
    <property type="protein sequence ID" value="QHS87252.1"/>
    <property type="molecule type" value="Genomic_DNA"/>
</dbReference>
<evidence type="ECO:0000313" key="1">
    <source>
        <dbReference type="EMBL" id="QHS87252.1"/>
    </source>
</evidence>
<organism evidence="1">
    <name type="scientific">viral metagenome</name>
    <dbReference type="NCBI Taxonomy" id="1070528"/>
    <lineage>
        <taxon>unclassified sequences</taxon>
        <taxon>metagenomes</taxon>
        <taxon>organismal metagenomes</taxon>
    </lineage>
</organism>
<protein>
    <submittedName>
        <fullName evidence="1">Uncharacterized protein</fullName>
    </submittedName>
</protein>
<accession>A0A6C0B5C3</accession>
<dbReference type="AlphaFoldDB" id="A0A6C0B5C3"/>
<proteinExistence type="predicted"/>
<sequence>MQHVVEKVGTYIIYGLVGVYAAVERCCARRQVVYETMTWQAINLDTGVSEYAEEFHELDRVGADVVLHHIRKTHGLHQSHKTVLQWTNEAGQGYSLPDVFEQAVAPWLFVGYIGDDGRAVDCTETLDHIVVLGNRVTIPILRSVVDCPAEKWVYINPKTFDQVEFPSEGILIGDVVPSPAATSSTKDD</sequence>
<name>A0A6C0B5C3_9ZZZZ</name>
<reference evidence="1" key="1">
    <citation type="journal article" date="2020" name="Nature">
        <title>Giant virus diversity and host interactions through global metagenomics.</title>
        <authorList>
            <person name="Schulz F."/>
            <person name="Roux S."/>
            <person name="Paez-Espino D."/>
            <person name="Jungbluth S."/>
            <person name="Walsh D.A."/>
            <person name="Denef V.J."/>
            <person name="McMahon K.D."/>
            <person name="Konstantinidis K.T."/>
            <person name="Eloe-Fadrosh E.A."/>
            <person name="Kyrpides N.C."/>
            <person name="Woyke T."/>
        </authorList>
    </citation>
    <scope>NUCLEOTIDE SEQUENCE</scope>
    <source>
        <strain evidence="1">GVMAG-M-3300009684-20</strain>
    </source>
</reference>